<evidence type="ECO:0000313" key="2">
    <source>
        <dbReference type="EMBL" id="KAL2471846.1"/>
    </source>
</evidence>
<proteinExistence type="predicted"/>
<keyword evidence="3" id="KW-1185">Reference proteome</keyword>
<evidence type="ECO:0000256" key="1">
    <source>
        <dbReference type="SAM" id="MobiDB-lite"/>
    </source>
</evidence>
<evidence type="ECO:0000313" key="3">
    <source>
        <dbReference type="Proteomes" id="UP001604336"/>
    </source>
</evidence>
<accession>A0ABD1Q6L6</accession>
<gene>
    <name evidence="2" type="ORF">Adt_39982</name>
</gene>
<reference evidence="3" key="1">
    <citation type="submission" date="2024-07" db="EMBL/GenBank/DDBJ databases">
        <title>Two chromosome-level genome assemblies of Korean endemic species Abeliophyllum distichum and Forsythia ovata (Oleaceae).</title>
        <authorList>
            <person name="Jang H."/>
        </authorList>
    </citation>
    <scope>NUCLEOTIDE SEQUENCE [LARGE SCALE GENOMIC DNA]</scope>
</reference>
<dbReference type="EMBL" id="JBFOLK010000012">
    <property type="protein sequence ID" value="KAL2471846.1"/>
    <property type="molecule type" value="Genomic_DNA"/>
</dbReference>
<feature type="compositionally biased region" description="Low complexity" evidence="1">
    <location>
        <begin position="1"/>
        <end position="19"/>
    </location>
</feature>
<comment type="caution">
    <text evidence="2">The sequence shown here is derived from an EMBL/GenBank/DDBJ whole genome shotgun (WGS) entry which is preliminary data.</text>
</comment>
<organism evidence="2 3">
    <name type="scientific">Abeliophyllum distichum</name>
    <dbReference type="NCBI Taxonomy" id="126358"/>
    <lineage>
        <taxon>Eukaryota</taxon>
        <taxon>Viridiplantae</taxon>
        <taxon>Streptophyta</taxon>
        <taxon>Embryophyta</taxon>
        <taxon>Tracheophyta</taxon>
        <taxon>Spermatophyta</taxon>
        <taxon>Magnoliopsida</taxon>
        <taxon>eudicotyledons</taxon>
        <taxon>Gunneridae</taxon>
        <taxon>Pentapetalae</taxon>
        <taxon>asterids</taxon>
        <taxon>lamiids</taxon>
        <taxon>Lamiales</taxon>
        <taxon>Oleaceae</taxon>
        <taxon>Forsythieae</taxon>
        <taxon>Abeliophyllum</taxon>
    </lineage>
</organism>
<name>A0ABD1Q6L6_9LAMI</name>
<sequence>MSSSSCNSNSSSSSNYSHSLTKQLLEESLRDDGLCDKMSRNVVQTSAIHVPMIISTMMINRKRPHGGSMSSRCYIRRDRKERHELILDDYFKDENSKYTPEHFRRRFQDGHEIIQTYFTSHWRS</sequence>
<dbReference type="Proteomes" id="UP001604336">
    <property type="component" value="Unassembled WGS sequence"/>
</dbReference>
<protein>
    <submittedName>
        <fullName evidence="2">Uncharacterized protein</fullName>
    </submittedName>
</protein>
<feature type="region of interest" description="Disordered" evidence="1">
    <location>
        <begin position="1"/>
        <end position="20"/>
    </location>
</feature>
<dbReference type="AlphaFoldDB" id="A0ABD1Q6L6"/>